<protein>
    <submittedName>
        <fullName evidence="1">Uncharacterized protein</fullName>
    </submittedName>
</protein>
<reference evidence="1" key="1">
    <citation type="submission" date="2023-03" db="EMBL/GenBank/DDBJ databases">
        <title>Massive genome expansion in bonnet fungi (Mycena s.s.) driven by repeated elements and novel gene families across ecological guilds.</title>
        <authorList>
            <consortium name="Lawrence Berkeley National Laboratory"/>
            <person name="Harder C.B."/>
            <person name="Miyauchi S."/>
            <person name="Viragh M."/>
            <person name="Kuo A."/>
            <person name="Thoen E."/>
            <person name="Andreopoulos B."/>
            <person name="Lu D."/>
            <person name="Skrede I."/>
            <person name="Drula E."/>
            <person name="Henrissat B."/>
            <person name="Morin E."/>
            <person name="Kohler A."/>
            <person name="Barry K."/>
            <person name="LaButti K."/>
            <person name="Morin E."/>
            <person name="Salamov A."/>
            <person name="Lipzen A."/>
            <person name="Mereny Z."/>
            <person name="Hegedus B."/>
            <person name="Baldrian P."/>
            <person name="Stursova M."/>
            <person name="Weitz H."/>
            <person name="Taylor A."/>
            <person name="Grigoriev I.V."/>
            <person name="Nagy L.G."/>
            <person name="Martin F."/>
            <person name="Kauserud H."/>
        </authorList>
    </citation>
    <scope>NUCLEOTIDE SEQUENCE</scope>
    <source>
        <strain evidence="1">CBHHK200</strain>
    </source>
</reference>
<sequence>MHVPYSYFDARGTEPRDHFLAEPIFEIRSERAGIAQYARHLADGYLNGAVLQGQKKVLNHYVPYKRIAFALKQLCLGRTRGEALADLHALLEQLEKYEVTQGSAPKFQMPKLPDGKDFKPEEHRRDFDVVFNAAFAYIAEGQNPELLKRLDKAKDYMSNALGNVNGLLNVNDDVDMTTLVEQYKKEGWSSDDLVMYEDA</sequence>
<proteinExistence type="predicted"/>
<keyword evidence="2" id="KW-1185">Reference proteome</keyword>
<dbReference type="EMBL" id="JARJCM010000191">
    <property type="protein sequence ID" value="KAJ7023285.1"/>
    <property type="molecule type" value="Genomic_DNA"/>
</dbReference>
<organism evidence="1 2">
    <name type="scientific">Mycena alexandri</name>
    <dbReference type="NCBI Taxonomy" id="1745969"/>
    <lineage>
        <taxon>Eukaryota</taxon>
        <taxon>Fungi</taxon>
        <taxon>Dikarya</taxon>
        <taxon>Basidiomycota</taxon>
        <taxon>Agaricomycotina</taxon>
        <taxon>Agaricomycetes</taxon>
        <taxon>Agaricomycetidae</taxon>
        <taxon>Agaricales</taxon>
        <taxon>Marasmiineae</taxon>
        <taxon>Mycenaceae</taxon>
        <taxon>Mycena</taxon>
    </lineage>
</organism>
<evidence type="ECO:0000313" key="2">
    <source>
        <dbReference type="Proteomes" id="UP001218188"/>
    </source>
</evidence>
<gene>
    <name evidence="1" type="ORF">C8F04DRAFT_1271605</name>
</gene>
<dbReference type="AlphaFoldDB" id="A0AAD6WSF4"/>
<name>A0AAD6WSF4_9AGAR</name>
<evidence type="ECO:0000313" key="1">
    <source>
        <dbReference type="EMBL" id="KAJ7023285.1"/>
    </source>
</evidence>
<accession>A0AAD6WSF4</accession>
<comment type="caution">
    <text evidence="1">The sequence shown here is derived from an EMBL/GenBank/DDBJ whole genome shotgun (WGS) entry which is preliminary data.</text>
</comment>
<dbReference type="Proteomes" id="UP001218188">
    <property type="component" value="Unassembled WGS sequence"/>
</dbReference>